<dbReference type="OrthoDB" id="7487383at2759"/>
<evidence type="ECO:0000313" key="3">
    <source>
        <dbReference type="Proteomes" id="UP000299102"/>
    </source>
</evidence>
<feature type="compositionally biased region" description="Low complexity" evidence="1">
    <location>
        <begin position="79"/>
        <end position="90"/>
    </location>
</feature>
<dbReference type="EMBL" id="BGZK01000817">
    <property type="protein sequence ID" value="GBP61557.1"/>
    <property type="molecule type" value="Genomic_DNA"/>
</dbReference>
<keyword evidence="3" id="KW-1185">Reference proteome</keyword>
<proteinExistence type="predicted"/>
<evidence type="ECO:0000256" key="1">
    <source>
        <dbReference type="SAM" id="MobiDB-lite"/>
    </source>
</evidence>
<evidence type="ECO:0000313" key="2">
    <source>
        <dbReference type="EMBL" id="GBP61557.1"/>
    </source>
</evidence>
<feature type="compositionally biased region" description="Basic residues" evidence="1">
    <location>
        <begin position="94"/>
        <end position="103"/>
    </location>
</feature>
<dbReference type="AlphaFoldDB" id="A0A4C1XH78"/>
<reference evidence="2 3" key="1">
    <citation type="journal article" date="2019" name="Commun. Biol.">
        <title>The bagworm genome reveals a unique fibroin gene that provides high tensile strength.</title>
        <authorList>
            <person name="Kono N."/>
            <person name="Nakamura H."/>
            <person name="Ohtoshi R."/>
            <person name="Tomita M."/>
            <person name="Numata K."/>
            <person name="Arakawa K."/>
        </authorList>
    </citation>
    <scope>NUCLEOTIDE SEQUENCE [LARGE SCALE GENOMIC DNA]</scope>
</reference>
<gene>
    <name evidence="2" type="ORF">EVAR_46418_1</name>
</gene>
<dbReference type="Proteomes" id="UP000299102">
    <property type="component" value="Unassembled WGS sequence"/>
</dbReference>
<organism evidence="2 3">
    <name type="scientific">Eumeta variegata</name>
    <name type="common">Bagworm moth</name>
    <name type="synonym">Eumeta japonica</name>
    <dbReference type="NCBI Taxonomy" id="151549"/>
    <lineage>
        <taxon>Eukaryota</taxon>
        <taxon>Metazoa</taxon>
        <taxon>Ecdysozoa</taxon>
        <taxon>Arthropoda</taxon>
        <taxon>Hexapoda</taxon>
        <taxon>Insecta</taxon>
        <taxon>Pterygota</taxon>
        <taxon>Neoptera</taxon>
        <taxon>Endopterygota</taxon>
        <taxon>Lepidoptera</taxon>
        <taxon>Glossata</taxon>
        <taxon>Ditrysia</taxon>
        <taxon>Tineoidea</taxon>
        <taxon>Psychidae</taxon>
        <taxon>Oiketicinae</taxon>
        <taxon>Eumeta</taxon>
    </lineage>
</organism>
<sequence>MFSLPEHFSTPTCFPMPRCPPLGIRRTITCRWHPMPISRDRRSPQISNLLGLRTTAKKYVASGVFSSVKVGNTPRSRVRGSSLSSLSPSPRNDKTKKKYKKKDHRDTLEFDVIAPLTPTHFSDKVRDRPDILDIALMRNVNHKLGCIEPLQRLSSGHRPVLMRLGPISDNCLKDKKITTNWKKVSIALKEINIPSLNKIPNDIESTNDIDNAISTLTSHITKVVKNCSRKVPVNSYHRKLPTSVHKLMRAKNAALRRAIGFPTPANRS</sequence>
<accession>A0A4C1XH78</accession>
<name>A0A4C1XH78_EUMVA</name>
<comment type="caution">
    <text evidence="2">The sequence shown here is derived from an EMBL/GenBank/DDBJ whole genome shotgun (WGS) entry which is preliminary data.</text>
</comment>
<feature type="region of interest" description="Disordered" evidence="1">
    <location>
        <begin position="70"/>
        <end position="103"/>
    </location>
</feature>
<protein>
    <submittedName>
        <fullName evidence="2">Uncharacterized protein</fullName>
    </submittedName>
</protein>